<protein>
    <submittedName>
        <fullName evidence="2">Uncharacterized protein</fullName>
    </submittedName>
</protein>
<keyword evidence="3" id="KW-1185">Reference proteome</keyword>
<evidence type="ECO:0000313" key="2">
    <source>
        <dbReference type="EMBL" id="GAF07645.1"/>
    </source>
</evidence>
<evidence type="ECO:0000256" key="1">
    <source>
        <dbReference type="SAM" id="Phobius"/>
    </source>
</evidence>
<organism evidence="2 3">
    <name type="scientific">Paenibacillus pini JCM 16418</name>
    <dbReference type="NCBI Taxonomy" id="1236976"/>
    <lineage>
        <taxon>Bacteria</taxon>
        <taxon>Bacillati</taxon>
        <taxon>Bacillota</taxon>
        <taxon>Bacilli</taxon>
        <taxon>Bacillales</taxon>
        <taxon>Paenibacillaceae</taxon>
        <taxon>Paenibacillus</taxon>
    </lineage>
</organism>
<gene>
    <name evidence="2" type="ORF">JCM16418_1673</name>
</gene>
<keyword evidence="1" id="KW-0812">Transmembrane</keyword>
<dbReference type="EMBL" id="BAVZ01000004">
    <property type="protein sequence ID" value="GAF07645.1"/>
    <property type="molecule type" value="Genomic_DNA"/>
</dbReference>
<keyword evidence="1" id="KW-0472">Membrane</keyword>
<proteinExistence type="predicted"/>
<name>W7Y9H6_9BACL</name>
<keyword evidence="1" id="KW-1133">Transmembrane helix</keyword>
<feature type="transmembrane region" description="Helical" evidence="1">
    <location>
        <begin position="20"/>
        <end position="47"/>
    </location>
</feature>
<dbReference type="Proteomes" id="UP000019364">
    <property type="component" value="Unassembled WGS sequence"/>
</dbReference>
<sequence length="65" mass="7073">MVQGIIQIGLTLLLGLSTELFSLQFVCLVFSTVSVILAGILFVTIIIPSKSHYFEETSKSIVISN</sequence>
<evidence type="ECO:0000313" key="3">
    <source>
        <dbReference type="Proteomes" id="UP000019364"/>
    </source>
</evidence>
<accession>W7Y9H6</accession>
<reference evidence="2 3" key="1">
    <citation type="journal article" date="2014" name="Genome Announc.">
        <title>Draft Genome Sequence of Paenibacillus pini JCM 16418T, Isolated from the Rhizosphere of Pine Tree.</title>
        <authorList>
            <person name="Yuki M."/>
            <person name="Oshima K."/>
            <person name="Suda W."/>
            <person name="Oshida Y."/>
            <person name="Kitamura K."/>
            <person name="Iida Y."/>
            <person name="Hattori M."/>
            <person name="Ohkuma M."/>
        </authorList>
    </citation>
    <scope>NUCLEOTIDE SEQUENCE [LARGE SCALE GENOMIC DNA]</scope>
    <source>
        <strain evidence="2 3">JCM 16418</strain>
    </source>
</reference>
<comment type="caution">
    <text evidence="2">The sequence shown here is derived from an EMBL/GenBank/DDBJ whole genome shotgun (WGS) entry which is preliminary data.</text>
</comment>
<dbReference type="AlphaFoldDB" id="W7Y9H6"/>